<sequence length="64" mass="7405">TELSNSEEIQVGLDSIRVLSKHYNFWAPVWCDNSESISKPLKIESQTIKLIVDPNYKELKVEIE</sequence>
<dbReference type="EMBL" id="LAZR01066204">
    <property type="protein sequence ID" value="KKK54040.1"/>
    <property type="molecule type" value="Genomic_DNA"/>
</dbReference>
<reference evidence="1" key="1">
    <citation type="journal article" date="2015" name="Nature">
        <title>Complex archaea that bridge the gap between prokaryotes and eukaryotes.</title>
        <authorList>
            <person name="Spang A."/>
            <person name="Saw J.H."/>
            <person name="Jorgensen S.L."/>
            <person name="Zaremba-Niedzwiedzka K."/>
            <person name="Martijn J."/>
            <person name="Lind A.E."/>
            <person name="van Eijk R."/>
            <person name="Schleper C."/>
            <person name="Guy L."/>
            <person name="Ettema T.J."/>
        </authorList>
    </citation>
    <scope>NUCLEOTIDE SEQUENCE</scope>
</reference>
<dbReference type="AlphaFoldDB" id="A0A0F8WZU1"/>
<protein>
    <submittedName>
        <fullName evidence="1">Uncharacterized protein</fullName>
    </submittedName>
</protein>
<comment type="caution">
    <text evidence="1">The sequence shown here is derived from an EMBL/GenBank/DDBJ whole genome shotgun (WGS) entry which is preliminary data.</text>
</comment>
<name>A0A0F8WZU1_9ZZZZ</name>
<feature type="non-terminal residue" evidence="1">
    <location>
        <position position="1"/>
    </location>
</feature>
<evidence type="ECO:0000313" key="1">
    <source>
        <dbReference type="EMBL" id="KKK54040.1"/>
    </source>
</evidence>
<proteinExistence type="predicted"/>
<accession>A0A0F8WZU1</accession>
<organism evidence="1">
    <name type="scientific">marine sediment metagenome</name>
    <dbReference type="NCBI Taxonomy" id="412755"/>
    <lineage>
        <taxon>unclassified sequences</taxon>
        <taxon>metagenomes</taxon>
        <taxon>ecological metagenomes</taxon>
    </lineage>
</organism>
<gene>
    <name evidence="1" type="ORF">LCGC14_3088760</name>
</gene>